<feature type="transmembrane region" description="Helical" evidence="8">
    <location>
        <begin position="40"/>
        <end position="64"/>
    </location>
</feature>
<evidence type="ECO:0000256" key="8">
    <source>
        <dbReference type="RuleBase" id="RU363041"/>
    </source>
</evidence>
<reference evidence="10 11" key="1">
    <citation type="submission" date="2020-08" db="EMBL/GenBank/DDBJ databases">
        <title>Sequencing the genomes of 1000 actinobacteria strains.</title>
        <authorList>
            <person name="Klenk H.-P."/>
        </authorList>
    </citation>
    <scope>NUCLEOTIDE SEQUENCE [LARGE SCALE GENOMIC DNA]</scope>
    <source>
        <strain evidence="10 11">DSM 19081</strain>
    </source>
</reference>
<evidence type="ECO:0000256" key="7">
    <source>
        <dbReference type="ARBA" id="ARBA00023136"/>
    </source>
</evidence>
<dbReference type="AlphaFoldDB" id="A0A839FRN2"/>
<feature type="region of interest" description="Disordered" evidence="9">
    <location>
        <begin position="143"/>
        <end position="176"/>
    </location>
</feature>
<organism evidence="10 11">
    <name type="scientific">Nesterenkonia jeotgali</name>
    <dbReference type="NCBI Taxonomy" id="317018"/>
    <lineage>
        <taxon>Bacteria</taxon>
        <taxon>Bacillati</taxon>
        <taxon>Actinomycetota</taxon>
        <taxon>Actinomycetes</taxon>
        <taxon>Micrococcales</taxon>
        <taxon>Micrococcaceae</taxon>
        <taxon>Nesterenkonia</taxon>
    </lineage>
</organism>
<dbReference type="GO" id="GO:0005886">
    <property type="term" value="C:plasma membrane"/>
    <property type="evidence" value="ECO:0007669"/>
    <property type="project" value="UniProtKB-SubCell"/>
</dbReference>
<evidence type="ECO:0000313" key="10">
    <source>
        <dbReference type="EMBL" id="MBA8920972.1"/>
    </source>
</evidence>
<evidence type="ECO:0000256" key="9">
    <source>
        <dbReference type="SAM" id="MobiDB-lite"/>
    </source>
</evidence>
<sequence>MEALADFELHGLGIEFLLLILVAGVWAGAINTVVGSGTLVTFPVLVAMGIPPVSATVSNAMGLIAGNFTGAWGYRREIRQVKSVLIKLVPASVLGGVIGAVLLITLPEEVFGRVAPILIVVSLAFVIAQPRLSAWVRARAAAREEEKRPDQPGAEPAAADTDAGADGGADEAAAAKPAKPSMPTVSLVLMLLVFAAGIYGGYFVAAQGILLMGILGIFLMANIQQANGVKNLLVAVVNLTAAISYLVVDYLLREPDERVILWGVVGIIAVGSTLGGLIGAWVGRRLSPLVLRLVIVTLGLVALFVMLRNLFMGG</sequence>
<dbReference type="InterPro" id="IPR002781">
    <property type="entry name" value="TM_pro_TauE-like"/>
</dbReference>
<dbReference type="RefSeq" id="WP_182495126.1">
    <property type="nucleotide sequence ID" value="NZ_BAAAKT010000002.1"/>
</dbReference>
<keyword evidence="6 8" id="KW-1133">Transmembrane helix</keyword>
<evidence type="ECO:0000256" key="3">
    <source>
        <dbReference type="ARBA" id="ARBA00022448"/>
    </source>
</evidence>
<keyword evidence="5 8" id="KW-0812">Transmembrane</keyword>
<feature type="compositionally biased region" description="Low complexity" evidence="9">
    <location>
        <begin position="152"/>
        <end position="176"/>
    </location>
</feature>
<evidence type="ECO:0000256" key="6">
    <source>
        <dbReference type="ARBA" id="ARBA00022989"/>
    </source>
</evidence>
<dbReference type="InterPro" id="IPR052017">
    <property type="entry name" value="TSUP"/>
</dbReference>
<feature type="transmembrane region" description="Helical" evidence="8">
    <location>
        <begin position="84"/>
        <end position="104"/>
    </location>
</feature>
<feature type="transmembrane region" description="Helical" evidence="8">
    <location>
        <begin position="259"/>
        <end position="283"/>
    </location>
</feature>
<gene>
    <name evidence="10" type="ORF">HNR24_000905</name>
</gene>
<comment type="similarity">
    <text evidence="2 8">Belongs to the 4-toluene sulfonate uptake permease (TSUP) (TC 2.A.102) family.</text>
</comment>
<feature type="transmembrane region" description="Helical" evidence="8">
    <location>
        <begin position="110"/>
        <end position="128"/>
    </location>
</feature>
<evidence type="ECO:0000256" key="2">
    <source>
        <dbReference type="ARBA" id="ARBA00009142"/>
    </source>
</evidence>
<keyword evidence="3" id="KW-0813">Transport</keyword>
<dbReference type="PANTHER" id="PTHR30269:SF0">
    <property type="entry name" value="MEMBRANE TRANSPORTER PROTEIN YFCA-RELATED"/>
    <property type="match status" value="1"/>
</dbReference>
<dbReference type="EMBL" id="JACJIH010000001">
    <property type="protein sequence ID" value="MBA8920972.1"/>
    <property type="molecule type" value="Genomic_DNA"/>
</dbReference>
<evidence type="ECO:0000313" key="11">
    <source>
        <dbReference type="Proteomes" id="UP000546252"/>
    </source>
</evidence>
<proteinExistence type="inferred from homology"/>
<feature type="transmembrane region" description="Helical" evidence="8">
    <location>
        <begin position="289"/>
        <end position="311"/>
    </location>
</feature>
<accession>A0A839FRN2</accession>
<keyword evidence="4 8" id="KW-1003">Cell membrane</keyword>
<name>A0A839FRN2_9MICC</name>
<feature type="transmembrane region" description="Helical" evidence="8">
    <location>
        <begin position="232"/>
        <end position="252"/>
    </location>
</feature>
<dbReference type="PANTHER" id="PTHR30269">
    <property type="entry name" value="TRANSMEMBRANE PROTEIN YFCA"/>
    <property type="match status" value="1"/>
</dbReference>
<feature type="transmembrane region" description="Helical" evidence="8">
    <location>
        <begin position="12"/>
        <end position="34"/>
    </location>
</feature>
<evidence type="ECO:0000256" key="4">
    <source>
        <dbReference type="ARBA" id="ARBA00022475"/>
    </source>
</evidence>
<comment type="caution">
    <text evidence="10">The sequence shown here is derived from an EMBL/GenBank/DDBJ whole genome shotgun (WGS) entry which is preliminary data.</text>
</comment>
<dbReference type="Pfam" id="PF01925">
    <property type="entry name" value="TauE"/>
    <property type="match status" value="1"/>
</dbReference>
<evidence type="ECO:0000256" key="1">
    <source>
        <dbReference type="ARBA" id="ARBA00004651"/>
    </source>
</evidence>
<evidence type="ECO:0000256" key="5">
    <source>
        <dbReference type="ARBA" id="ARBA00022692"/>
    </source>
</evidence>
<feature type="transmembrane region" description="Helical" evidence="8">
    <location>
        <begin position="187"/>
        <end position="220"/>
    </location>
</feature>
<keyword evidence="7 8" id="KW-0472">Membrane</keyword>
<comment type="subcellular location">
    <subcellularLocation>
        <location evidence="1 8">Cell membrane</location>
        <topology evidence="1 8">Multi-pass membrane protein</topology>
    </subcellularLocation>
</comment>
<dbReference type="Proteomes" id="UP000546252">
    <property type="component" value="Unassembled WGS sequence"/>
</dbReference>
<protein>
    <recommendedName>
        <fullName evidence="8">Probable membrane transporter protein</fullName>
    </recommendedName>
</protein>